<dbReference type="GO" id="GO:0016787">
    <property type="term" value="F:hydrolase activity"/>
    <property type="evidence" value="ECO:0007669"/>
    <property type="project" value="UniProtKB-KW"/>
</dbReference>
<dbReference type="Gene3D" id="3.40.50.300">
    <property type="entry name" value="P-loop containing nucleotide triphosphate hydrolases"/>
    <property type="match status" value="1"/>
</dbReference>
<keyword evidence="4" id="KW-0498">Mitosis</keyword>
<protein>
    <recommendedName>
        <fullName evidence="2">DNA repair and recombination protein RAD54-like</fullName>
    </recommendedName>
    <alternativeName>
        <fullName evidence="9">Protein okra</fullName>
    </alternativeName>
</protein>
<dbReference type="InterPro" id="IPR050496">
    <property type="entry name" value="SNF2_RAD54_helicase_repair"/>
</dbReference>
<dbReference type="SUPFAM" id="SSF52540">
    <property type="entry name" value="P-loop containing nucleoside triphosphate hydrolases"/>
    <property type="match status" value="1"/>
</dbReference>
<dbReference type="PANTHER" id="PTHR45629">
    <property type="entry name" value="SNF2/RAD54 FAMILY MEMBER"/>
    <property type="match status" value="1"/>
</dbReference>
<dbReference type="Pfam" id="PF00271">
    <property type="entry name" value="Helicase_C"/>
    <property type="match status" value="1"/>
</dbReference>
<dbReference type="CDD" id="cd18793">
    <property type="entry name" value="SF2_C_SNF"/>
    <property type="match status" value="1"/>
</dbReference>
<evidence type="ECO:0000256" key="8">
    <source>
        <dbReference type="ARBA" id="ARBA00024776"/>
    </source>
</evidence>
<gene>
    <name evidence="11" type="ORF">TMSB3V08_LOCUS12002</name>
</gene>
<proteinExistence type="predicted"/>
<dbReference type="GO" id="GO:0015616">
    <property type="term" value="F:DNA translocase activity"/>
    <property type="evidence" value="ECO:0007669"/>
    <property type="project" value="TreeGrafter"/>
</dbReference>
<dbReference type="AlphaFoldDB" id="A0A7R9EJV3"/>
<dbReference type="PANTHER" id="PTHR45629:SF7">
    <property type="entry name" value="DNA EXCISION REPAIR PROTEIN ERCC-6-RELATED"/>
    <property type="match status" value="1"/>
</dbReference>
<feature type="domain" description="Helicase C-terminal" evidence="10">
    <location>
        <begin position="1"/>
        <end position="80"/>
    </location>
</feature>
<evidence type="ECO:0000256" key="2">
    <source>
        <dbReference type="ARBA" id="ARBA00015341"/>
    </source>
</evidence>
<evidence type="ECO:0000256" key="7">
    <source>
        <dbReference type="ARBA" id="ARBA00023306"/>
    </source>
</evidence>
<organism evidence="11">
    <name type="scientific">Timema monikensis</name>
    <dbReference type="NCBI Taxonomy" id="170555"/>
    <lineage>
        <taxon>Eukaryota</taxon>
        <taxon>Metazoa</taxon>
        <taxon>Ecdysozoa</taxon>
        <taxon>Arthropoda</taxon>
        <taxon>Hexapoda</taxon>
        <taxon>Insecta</taxon>
        <taxon>Pterygota</taxon>
        <taxon>Neoptera</taxon>
        <taxon>Polyneoptera</taxon>
        <taxon>Phasmatodea</taxon>
        <taxon>Timematodea</taxon>
        <taxon>Timematoidea</taxon>
        <taxon>Timematidae</taxon>
        <taxon>Timema</taxon>
    </lineage>
</organism>
<dbReference type="GO" id="GO:0007131">
    <property type="term" value="P:reciprocal meiotic recombination"/>
    <property type="evidence" value="ECO:0007669"/>
    <property type="project" value="TreeGrafter"/>
</dbReference>
<dbReference type="InterPro" id="IPR027417">
    <property type="entry name" value="P-loop_NTPase"/>
</dbReference>
<dbReference type="InterPro" id="IPR001650">
    <property type="entry name" value="Helicase_C-like"/>
</dbReference>
<keyword evidence="3" id="KW-0132">Cell division</keyword>
<comment type="subunit">
    <text evidence="1">Interacts (via N-terminus) with spn-A/Rad51.</text>
</comment>
<evidence type="ECO:0000256" key="3">
    <source>
        <dbReference type="ARBA" id="ARBA00022618"/>
    </source>
</evidence>
<keyword evidence="7" id="KW-0131">Cell cycle</keyword>
<evidence type="ECO:0000256" key="9">
    <source>
        <dbReference type="ARBA" id="ARBA00029956"/>
    </source>
</evidence>
<dbReference type="InterPro" id="IPR049730">
    <property type="entry name" value="SNF2/RAD54-like_C"/>
</dbReference>
<reference evidence="11" key="1">
    <citation type="submission" date="2020-11" db="EMBL/GenBank/DDBJ databases">
        <authorList>
            <person name="Tran Van P."/>
        </authorList>
    </citation>
    <scope>NUCLEOTIDE SEQUENCE</scope>
</reference>
<evidence type="ECO:0000256" key="5">
    <source>
        <dbReference type="ARBA" id="ARBA00022801"/>
    </source>
</evidence>
<name>A0A7R9EJV3_9NEOP</name>
<dbReference type="PROSITE" id="PS51194">
    <property type="entry name" value="HELICASE_CTER"/>
    <property type="match status" value="1"/>
</dbReference>
<evidence type="ECO:0000256" key="6">
    <source>
        <dbReference type="ARBA" id="ARBA00023254"/>
    </source>
</evidence>
<sequence>MGLNLTGASRLVLYDCDWNPASDLQAMSRVWRDGQSHSVHIYRLLTAGTIEEKIFQRQISKTGLSEAVVDPSNINVNKMADHELKDLFTLHEHCPCQTHQLLRCGCSSRGEVPNYLEDGNTVSDIRPCQLNSAPHQGQGQMPRVNRLLQWEHHAPPFRQCVLQTMCLSSAMPYITFMFRNSSALTKTGNNPQV</sequence>
<dbReference type="GO" id="GO:0005634">
    <property type="term" value="C:nucleus"/>
    <property type="evidence" value="ECO:0007669"/>
    <property type="project" value="TreeGrafter"/>
</dbReference>
<evidence type="ECO:0000256" key="1">
    <source>
        <dbReference type="ARBA" id="ARBA00011467"/>
    </source>
</evidence>
<evidence type="ECO:0000313" key="11">
    <source>
        <dbReference type="EMBL" id="CAD7435356.1"/>
    </source>
</evidence>
<comment type="function">
    <text evidence="8">Involved in mitotic DNA repair and meiotic recombination. Functions in the recombinational DNA repair pathway. Essential for interhomolog gene conversion (GC), but may have a less important role in intersister GC than spn-A/Rad51. In the presence of DNA, spn-A/Rad51 enhances the ATPase activity of okr/Rad54.</text>
</comment>
<accession>A0A7R9EJV3</accession>
<keyword evidence="6" id="KW-0469">Meiosis</keyword>
<dbReference type="GO" id="GO:0000724">
    <property type="term" value="P:double-strand break repair via homologous recombination"/>
    <property type="evidence" value="ECO:0007669"/>
    <property type="project" value="TreeGrafter"/>
</dbReference>
<dbReference type="GO" id="GO:0051301">
    <property type="term" value="P:cell division"/>
    <property type="evidence" value="ECO:0007669"/>
    <property type="project" value="UniProtKB-KW"/>
</dbReference>
<evidence type="ECO:0000259" key="10">
    <source>
        <dbReference type="PROSITE" id="PS51194"/>
    </source>
</evidence>
<dbReference type="EMBL" id="OB799781">
    <property type="protein sequence ID" value="CAD7435356.1"/>
    <property type="molecule type" value="Genomic_DNA"/>
</dbReference>
<keyword evidence="5" id="KW-0378">Hydrolase</keyword>
<evidence type="ECO:0000256" key="4">
    <source>
        <dbReference type="ARBA" id="ARBA00022776"/>
    </source>
</evidence>